<evidence type="ECO:0000313" key="2">
    <source>
        <dbReference type="Proteomes" id="UP000789860"/>
    </source>
</evidence>
<comment type="caution">
    <text evidence="1">The sequence shown here is derived from an EMBL/GenBank/DDBJ whole genome shotgun (WGS) entry which is preliminary data.</text>
</comment>
<organism evidence="1 2">
    <name type="scientific">Scutellospora calospora</name>
    <dbReference type="NCBI Taxonomy" id="85575"/>
    <lineage>
        <taxon>Eukaryota</taxon>
        <taxon>Fungi</taxon>
        <taxon>Fungi incertae sedis</taxon>
        <taxon>Mucoromycota</taxon>
        <taxon>Glomeromycotina</taxon>
        <taxon>Glomeromycetes</taxon>
        <taxon>Diversisporales</taxon>
        <taxon>Gigasporaceae</taxon>
        <taxon>Scutellospora</taxon>
    </lineage>
</organism>
<reference evidence="1" key="1">
    <citation type="submission" date="2021-06" db="EMBL/GenBank/DDBJ databases">
        <authorList>
            <person name="Kallberg Y."/>
            <person name="Tangrot J."/>
            <person name="Rosling A."/>
        </authorList>
    </citation>
    <scope>NUCLEOTIDE SEQUENCE</scope>
    <source>
        <strain evidence="1">AU212A</strain>
    </source>
</reference>
<accession>A0ACA9K476</accession>
<gene>
    <name evidence="1" type="ORF">SCALOS_LOCUS1195</name>
</gene>
<sequence length="64" mass="7325">QELGKKKTNMSQETEKNKNNENKTTDERIRDIMQNNANMTKTTDTHIKSTNKSLLETPTSTLSL</sequence>
<keyword evidence="2" id="KW-1185">Reference proteome</keyword>
<name>A0ACA9K476_9GLOM</name>
<dbReference type="Proteomes" id="UP000789860">
    <property type="component" value="Unassembled WGS sequence"/>
</dbReference>
<evidence type="ECO:0000313" key="1">
    <source>
        <dbReference type="EMBL" id="CAG8451275.1"/>
    </source>
</evidence>
<protein>
    <submittedName>
        <fullName evidence="1">5684_t:CDS:1</fullName>
    </submittedName>
</protein>
<proteinExistence type="predicted"/>
<dbReference type="EMBL" id="CAJVPM010000750">
    <property type="protein sequence ID" value="CAG8451275.1"/>
    <property type="molecule type" value="Genomic_DNA"/>
</dbReference>
<feature type="non-terminal residue" evidence="1">
    <location>
        <position position="1"/>
    </location>
</feature>